<evidence type="ECO:0000313" key="7">
    <source>
        <dbReference type="Proteomes" id="UP001497482"/>
    </source>
</evidence>
<name>A0AAV2K109_KNICA</name>
<accession>A0AAV2K109</accession>
<dbReference type="InterPro" id="IPR003959">
    <property type="entry name" value="ATPase_AAA_core"/>
</dbReference>
<sequence length="116" mass="12901">MGRLTFSGLLNSLDGVASSEARILFMTTNYIERLDPALVRPGRVDLKQYIGPCSHWQLAQMFGRFYPEASLSDGDRFARDALSLHQEISAAQVQGHLLLHKTDPQGAIENVSTIRD</sequence>
<evidence type="ECO:0000313" key="6">
    <source>
        <dbReference type="EMBL" id="CAL1581199.1"/>
    </source>
</evidence>
<dbReference type="GO" id="GO:0005524">
    <property type="term" value="F:ATP binding"/>
    <property type="evidence" value="ECO:0007669"/>
    <property type="project" value="UniProtKB-KW"/>
</dbReference>
<dbReference type="EMBL" id="OZ035837">
    <property type="protein sequence ID" value="CAL1581199.1"/>
    <property type="molecule type" value="Genomic_DNA"/>
</dbReference>
<dbReference type="Gene3D" id="3.40.50.300">
    <property type="entry name" value="P-loop containing nucleotide triphosphate hydrolases"/>
    <property type="match status" value="1"/>
</dbReference>
<dbReference type="InterPro" id="IPR050747">
    <property type="entry name" value="Mitochondrial_chaperone_BCS1"/>
</dbReference>
<feature type="domain" description="ATPase AAA-type core" evidence="4">
    <location>
        <begin position="5"/>
        <end position="51"/>
    </location>
</feature>
<organism evidence="6 7">
    <name type="scientific">Knipowitschia caucasica</name>
    <name type="common">Caucasian dwarf goby</name>
    <name type="synonym">Pomatoschistus caucasicus</name>
    <dbReference type="NCBI Taxonomy" id="637954"/>
    <lineage>
        <taxon>Eukaryota</taxon>
        <taxon>Metazoa</taxon>
        <taxon>Chordata</taxon>
        <taxon>Craniata</taxon>
        <taxon>Vertebrata</taxon>
        <taxon>Euteleostomi</taxon>
        <taxon>Actinopterygii</taxon>
        <taxon>Neopterygii</taxon>
        <taxon>Teleostei</taxon>
        <taxon>Neoteleostei</taxon>
        <taxon>Acanthomorphata</taxon>
        <taxon>Gobiaria</taxon>
        <taxon>Gobiiformes</taxon>
        <taxon>Gobioidei</taxon>
        <taxon>Gobiidae</taxon>
        <taxon>Gobiinae</taxon>
        <taxon>Knipowitschia</taxon>
    </lineage>
</organism>
<protein>
    <recommendedName>
        <fullName evidence="8">ATPase AAA-type core domain-containing protein</fullName>
    </recommendedName>
</protein>
<dbReference type="PROSITE" id="PS00674">
    <property type="entry name" value="AAA"/>
    <property type="match status" value="1"/>
</dbReference>
<dbReference type="GO" id="GO:0016887">
    <property type="term" value="F:ATP hydrolysis activity"/>
    <property type="evidence" value="ECO:0007669"/>
    <property type="project" value="InterPro"/>
</dbReference>
<dbReference type="PANTHER" id="PTHR23070">
    <property type="entry name" value="BCS1 AAA-TYPE ATPASE"/>
    <property type="match status" value="1"/>
</dbReference>
<comment type="similarity">
    <text evidence="3">Belongs to the AAA ATPase family.</text>
</comment>
<dbReference type="InterPro" id="IPR057495">
    <property type="entry name" value="AAA_lid_BCS1"/>
</dbReference>
<dbReference type="SUPFAM" id="SSF52540">
    <property type="entry name" value="P-loop containing nucleoside triphosphate hydrolases"/>
    <property type="match status" value="1"/>
</dbReference>
<evidence type="ECO:0008006" key="8">
    <source>
        <dbReference type="Google" id="ProtNLM"/>
    </source>
</evidence>
<proteinExistence type="inferred from homology"/>
<keyword evidence="1 3" id="KW-0547">Nucleotide-binding</keyword>
<evidence type="ECO:0000256" key="2">
    <source>
        <dbReference type="ARBA" id="ARBA00022840"/>
    </source>
</evidence>
<feature type="domain" description="Mitochondrial chaperone BCS1-like ATPase lid" evidence="5">
    <location>
        <begin position="55"/>
        <end position="112"/>
    </location>
</feature>
<gene>
    <name evidence="6" type="ORF">KC01_LOCUS11965</name>
</gene>
<dbReference type="Proteomes" id="UP001497482">
    <property type="component" value="Chromosome 15"/>
</dbReference>
<evidence type="ECO:0000256" key="3">
    <source>
        <dbReference type="RuleBase" id="RU003651"/>
    </source>
</evidence>
<dbReference type="InterPro" id="IPR027417">
    <property type="entry name" value="P-loop_NTPase"/>
</dbReference>
<evidence type="ECO:0000259" key="4">
    <source>
        <dbReference type="Pfam" id="PF00004"/>
    </source>
</evidence>
<dbReference type="InterPro" id="IPR003960">
    <property type="entry name" value="ATPase_AAA_CS"/>
</dbReference>
<reference evidence="6 7" key="1">
    <citation type="submission" date="2024-04" db="EMBL/GenBank/DDBJ databases">
        <authorList>
            <person name="Waldvogel A.-M."/>
            <person name="Schoenle A."/>
        </authorList>
    </citation>
    <scope>NUCLEOTIDE SEQUENCE [LARGE SCALE GENOMIC DNA]</scope>
</reference>
<evidence type="ECO:0000259" key="5">
    <source>
        <dbReference type="Pfam" id="PF25426"/>
    </source>
</evidence>
<keyword evidence="2 3" id="KW-0067">ATP-binding</keyword>
<dbReference type="AlphaFoldDB" id="A0AAV2K109"/>
<dbReference type="Pfam" id="PF25426">
    <property type="entry name" value="AAA_lid_BCS1"/>
    <property type="match status" value="1"/>
</dbReference>
<evidence type="ECO:0000256" key="1">
    <source>
        <dbReference type="ARBA" id="ARBA00022741"/>
    </source>
</evidence>
<keyword evidence="7" id="KW-1185">Reference proteome</keyword>
<dbReference type="Pfam" id="PF00004">
    <property type="entry name" value="AAA"/>
    <property type="match status" value="1"/>
</dbReference>